<dbReference type="STRING" id="1300341.I595_2419"/>
<dbReference type="Proteomes" id="UP000050280">
    <property type="component" value="Unassembled WGS sequence"/>
</dbReference>
<reference evidence="1 2" key="1">
    <citation type="submission" date="2015-09" db="EMBL/GenBank/DDBJ databases">
        <title>Genome sequence of the marine flavobacterium Croceitalea dokdonensis DOKDO 023 that contains proton- and sodium-pumping rhodopsins.</title>
        <authorList>
            <person name="Kwon S.-K."/>
            <person name="Lee H.K."/>
            <person name="Kwak M.-J."/>
            <person name="Kim J.F."/>
        </authorList>
    </citation>
    <scope>NUCLEOTIDE SEQUENCE [LARGE SCALE GENOMIC DNA]</scope>
    <source>
        <strain evidence="1 2">DOKDO 023</strain>
    </source>
</reference>
<protein>
    <submittedName>
        <fullName evidence="1">Uncharacterized protein</fullName>
    </submittedName>
</protein>
<organism evidence="1 2">
    <name type="scientific">Croceitalea dokdonensis DOKDO 023</name>
    <dbReference type="NCBI Taxonomy" id="1300341"/>
    <lineage>
        <taxon>Bacteria</taxon>
        <taxon>Pseudomonadati</taxon>
        <taxon>Bacteroidota</taxon>
        <taxon>Flavobacteriia</taxon>
        <taxon>Flavobacteriales</taxon>
        <taxon>Flavobacteriaceae</taxon>
        <taxon>Croceitalea</taxon>
    </lineage>
</organism>
<gene>
    <name evidence="1" type="ORF">I595_2419</name>
</gene>
<dbReference type="AlphaFoldDB" id="A0A0P7AGR4"/>
<proteinExistence type="predicted"/>
<name>A0A0P7AGR4_9FLAO</name>
<sequence length="48" mass="5427">MDALSLALPLSGKVNLMGMRNTEEANYLQSYFLFLSSNHLQTHRISTL</sequence>
<comment type="caution">
    <text evidence="1">The sequence shown here is derived from an EMBL/GenBank/DDBJ whole genome shotgun (WGS) entry which is preliminary data.</text>
</comment>
<keyword evidence="2" id="KW-1185">Reference proteome</keyword>
<dbReference type="EMBL" id="LDJX01000005">
    <property type="protein sequence ID" value="KPM31155.1"/>
    <property type="molecule type" value="Genomic_DNA"/>
</dbReference>
<evidence type="ECO:0000313" key="2">
    <source>
        <dbReference type="Proteomes" id="UP000050280"/>
    </source>
</evidence>
<accession>A0A0P7AGR4</accession>
<evidence type="ECO:0000313" key="1">
    <source>
        <dbReference type="EMBL" id="KPM31155.1"/>
    </source>
</evidence>